<evidence type="ECO:0000313" key="5">
    <source>
        <dbReference type="EMBL" id="KAK7030690.1"/>
    </source>
</evidence>
<dbReference type="InterPro" id="IPR045913">
    <property type="entry name" value="TBC20/Gyp8-like"/>
</dbReference>
<evidence type="ECO:0000256" key="1">
    <source>
        <dbReference type="ARBA" id="ARBA00022468"/>
    </source>
</evidence>
<dbReference type="InterPro" id="IPR000195">
    <property type="entry name" value="Rab-GAP-TBC_dom"/>
</dbReference>
<feature type="transmembrane region" description="Helical" evidence="3">
    <location>
        <begin position="476"/>
        <end position="500"/>
    </location>
</feature>
<protein>
    <submittedName>
        <fullName evidence="5">TBC1 domain member 20</fullName>
    </submittedName>
</protein>
<keyword evidence="3" id="KW-0812">Transmembrane</keyword>
<sequence>MEAEKPPLQQTDEWEEYKSLSLLPGGFGEKRTEIWPKLLHAQPQNVKENVSDDEPSLHPDERQIRLDTERSFVLYPVESSTDKEKLQAQLNDLLVEIFRKRPKLNYFQGYHDIITVLLLTLDSELHFPCAEQLSLQRVRDSMGSTLEPVLGLLRLACTTSRCFQQLIHHLSVMKNLLRAADPPYAELLERTSPLPYYALPNLLTLFSHDIPTLPLIQHVFDYLLCRPPIYVVYLAAAIILSRKEDVERLEEEGEEGMMHSILSALPPILDDPQPADDLQPKLEPLSDSLFSEGEQESPREELAEVKLDLSDAIEHQSEASSMVTESIPDLLEHVEDSLDASTLTSEPIAKIKTESLPPSESSDDDAEPEDPARPSRGRQVWKPSPRALTDLLNQSDALYKSHPPRDPALHLSSIMGPQSVIFTWSPHPSDMPSSDEAERMVERVDLVVYPEEPALNPKERETKMPRRKRSRRTPGTGTMGLLVGAGVVLGVAVAISVYGARQGGDPTRDWRKLGRWVGGVLAGVSDKLIHPI</sequence>
<dbReference type="EMBL" id="JAWWNJ010000025">
    <property type="protein sequence ID" value="KAK7030690.1"/>
    <property type="molecule type" value="Genomic_DNA"/>
</dbReference>
<dbReference type="SMART" id="SM00164">
    <property type="entry name" value="TBC"/>
    <property type="match status" value="1"/>
</dbReference>
<dbReference type="GO" id="GO:0005789">
    <property type="term" value="C:endoplasmic reticulum membrane"/>
    <property type="evidence" value="ECO:0007669"/>
    <property type="project" value="TreeGrafter"/>
</dbReference>
<accession>A0AAW0BV99</accession>
<feature type="region of interest" description="Disordered" evidence="2">
    <location>
        <begin position="458"/>
        <end position="477"/>
    </location>
</feature>
<dbReference type="Pfam" id="PF00566">
    <property type="entry name" value="RabGAP-TBC"/>
    <property type="match status" value="1"/>
</dbReference>
<proteinExistence type="predicted"/>
<dbReference type="Gene3D" id="1.10.472.80">
    <property type="entry name" value="Ypt/Rab-GAP domain of gyp1p, domain 3"/>
    <property type="match status" value="1"/>
</dbReference>
<evidence type="ECO:0000313" key="6">
    <source>
        <dbReference type="Proteomes" id="UP001362999"/>
    </source>
</evidence>
<keyword evidence="6" id="KW-1185">Reference proteome</keyword>
<gene>
    <name evidence="5" type="ORF">R3P38DRAFT_3188388</name>
</gene>
<feature type="region of interest" description="Disordered" evidence="2">
    <location>
        <begin position="339"/>
        <end position="386"/>
    </location>
</feature>
<dbReference type="PROSITE" id="PS50086">
    <property type="entry name" value="TBC_RABGAP"/>
    <property type="match status" value="1"/>
</dbReference>
<feature type="domain" description="Rab-GAP TBC" evidence="4">
    <location>
        <begin position="25"/>
        <end position="227"/>
    </location>
</feature>
<dbReference type="Gene3D" id="1.10.8.1310">
    <property type="match status" value="1"/>
</dbReference>
<keyword evidence="3" id="KW-0472">Membrane</keyword>
<dbReference type="GO" id="GO:0006888">
    <property type="term" value="P:endoplasmic reticulum to Golgi vesicle-mediated transport"/>
    <property type="evidence" value="ECO:0007669"/>
    <property type="project" value="TreeGrafter"/>
</dbReference>
<name>A0AAW0BV99_9AGAR</name>
<dbReference type="GO" id="GO:0005096">
    <property type="term" value="F:GTPase activator activity"/>
    <property type="evidence" value="ECO:0007669"/>
    <property type="project" value="UniProtKB-KW"/>
</dbReference>
<keyword evidence="3" id="KW-1133">Transmembrane helix</keyword>
<organism evidence="5 6">
    <name type="scientific">Favolaschia claudopus</name>
    <dbReference type="NCBI Taxonomy" id="2862362"/>
    <lineage>
        <taxon>Eukaryota</taxon>
        <taxon>Fungi</taxon>
        <taxon>Dikarya</taxon>
        <taxon>Basidiomycota</taxon>
        <taxon>Agaricomycotina</taxon>
        <taxon>Agaricomycetes</taxon>
        <taxon>Agaricomycetidae</taxon>
        <taxon>Agaricales</taxon>
        <taxon>Marasmiineae</taxon>
        <taxon>Mycenaceae</taxon>
        <taxon>Favolaschia</taxon>
    </lineage>
</organism>
<reference evidence="5 6" key="1">
    <citation type="journal article" date="2024" name="J Genomics">
        <title>Draft genome sequencing and assembly of Favolaschia claudopus CIRM-BRFM 2984 isolated from oak limbs.</title>
        <authorList>
            <person name="Navarro D."/>
            <person name="Drula E."/>
            <person name="Chaduli D."/>
            <person name="Cazenave R."/>
            <person name="Ahrendt S."/>
            <person name="Wang J."/>
            <person name="Lipzen A."/>
            <person name="Daum C."/>
            <person name="Barry K."/>
            <person name="Grigoriev I.V."/>
            <person name="Favel A."/>
            <person name="Rosso M.N."/>
            <person name="Martin F."/>
        </authorList>
    </citation>
    <scope>NUCLEOTIDE SEQUENCE [LARGE SCALE GENOMIC DNA]</scope>
    <source>
        <strain evidence="5 6">CIRM-BRFM 2984</strain>
    </source>
</reference>
<comment type="caution">
    <text evidence="5">The sequence shown here is derived from an EMBL/GenBank/DDBJ whole genome shotgun (WGS) entry which is preliminary data.</text>
</comment>
<dbReference type="PANTHER" id="PTHR20913:SF7">
    <property type="entry name" value="RE60063P"/>
    <property type="match status" value="1"/>
</dbReference>
<dbReference type="Proteomes" id="UP001362999">
    <property type="component" value="Unassembled WGS sequence"/>
</dbReference>
<evidence type="ECO:0000256" key="3">
    <source>
        <dbReference type="SAM" id="Phobius"/>
    </source>
</evidence>
<evidence type="ECO:0000259" key="4">
    <source>
        <dbReference type="PROSITE" id="PS50086"/>
    </source>
</evidence>
<keyword evidence="1" id="KW-0343">GTPase activation</keyword>
<dbReference type="SUPFAM" id="SSF47923">
    <property type="entry name" value="Ypt/Rab-GAP domain of gyp1p"/>
    <property type="match status" value="2"/>
</dbReference>
<dbReference type="PANTHER" id="PTHR20913">
    <property type="entry name" value="TBC1 DOMAIN FAMILY MEMBER 20/GTPASE"/>
    <property type="match status" value="1"/>
</dbReference>
<dbReference type="AlphaFoldDB" id="A0AAW0BV99"/>
<dbReference type="InterPro" id="IPR035969">
    <property type="entry name" value="Rab-GAP_TBC_sf"/>
</dbReference>
<evidence type="ECO:0000256" key="2">
    <source>
        <dbReference type="SAM" id="MobiDB-lite"/>
    </source>
</evidence>